<reference evidence="1 2" key="1">
    <citation type="submission" date="2015-01" db="EMBL/GenBank/DDBJ databases">
        <title>Evolution of Trichinella species and genotypes.</title>
        <authorList>
            <person name="Korhonen P.K."/>
            <person name="Edoardo P."/>
            <person name="Giuseppe L.R."/>
            <person name="Gasser R.B."/>
        </authorList>
    </citation>
    <scope>NUCLEOTIDE SEQUENCE [LARGE SCALE GENOMIC DNA]</scope>
    <source>
        <strain evidence="1">ISS2496</strain>
    </source>
</reference>
<dbReference type="EMBL" id="JYDQ01000186">
    <property type="protein sequence ID" value="KRY11702.1"/>
    <property type="molecule type" value="Genomic_DNA"/>
</dbReference>
<organism evidence="1 2">
    <name type="scientific">Trichinella patagoniensis</name>
    <dbReference type="NCBI Taxonomy" id="990121"/>
    <lineage>
        <taxon>Eukaryota</taxon>
        <taxon>Metazoa</taxon>
        <taxon>Ecdysozoa</taxon>
        <taxon>Nematoda</taxon>
        <taxon>Enoplea</taxon>
        <taxon>Dorylaimia</taxon>
        <taxon>Trichinellida</taxon>
        <taxon>Trichinellidae</taxon>
        <taxon>Trichinella</taxon>
    </lineage>
</organism>
<dbReference type="AlphaFoldDB" id="A0A0V0ZGK7"/>
<sequence length="148" mass="17512">MERRVRAGPKKYCTIVSDNRGKINCSKERTLLFVSFLRNTRKEEQEEDEELPFGSRHYRRVDKCHHCSYEFTYGSNRWSSDSGRLPPLNHLFMKKLDNIGEHLIQRLHLSMEYAVTAVNKITLLYFNVILLSHLCEQNEEFICLLTKS</sequence>
<proteinExistence type="predicted"/>
<comment type="caution">
    <text evidence="1">The sequence shown here is derived from an EMBL/GenBank/DDBJ whole genome shotgun (WGS) entry which is preliminary data.</text>
</comment>
<keyword evidence="2" id="KW-1185">Reference proteome</keyword>
<dbReference type="Proteomes" id="UP000054783">
    <property type="component" value="Unassembled WGS sequence"/>
</dbReference>
<name>A0A0V0ZGK7_9BILA</name>
<protein>
    <submittedName>
        <fullName evidence="1">Uncharacterized protein</fullName>
    </submittedName>
</protein>
<evidence type="ECO:0000313" key="2">
    <source>
        <dbReference type="Proteomes" id="UP000054783"/>
    </source>
</evidence>
<accession>A0A0V0ZGK7</accession>
<dbReference type="OrthoDB" id="5917510at2759"/>
<evidence type="ECO:0000313" key="1">
    <source>
        <dbReference type="EMBL" id="KRY11702.1"/>
    </source>
</evidence>
<gene>
    <name evidence="1" type="ORF">T12_9979</name>
</gene>